<dbReference type="GO" id="GO:0005694">
    <property type="term" value="C:chromosome"/>
    <property type="evidence" value="ECO:0007669"/>
    <property type="project" value="TreeGrafter"/>
</dbReference>
<evidence type="ECO:0000313" key="1">
    <source>
        <dbReference type="EMBL" id="STK05637.1"/>
    </source>
</evidence>
<dbReference type="PANTHER" id="PTHR33375:SF7">
    <property type="entry name" value="CHROMOSOME 2-PARTITIONING PROTEIN PARB-RELATED"/>
    <property type="match status" value="1"/>
</dbReference>
<dbReference type="Proteomes" id="UP000254159">
    <property type="component" value="Unassembled WGS sequence"/>
</dbReference>
<dbReference type="AlphaFoldDB" id="A0A376YJ99"/>
<gene>
    <name evidence="1" type="primary">ycjA_2</name>
    <name evidence="1" type="ORF">NCTC10865_06328</name>
</gene>
<protein>
    <submittedName>
        <fullName evidence="1">ParB-like nuclease</fullName>
    </submittedName>
</protein>
<dbReference type="EMBL" id="UGCD01000003">
    <property type="protein sequence ID" value="STK05637.1"/>
    <property type="molecule type" value="Genomic_DNA"/>
</dbReference>
<evidence type="ECO:0000313" key="2">
    <source>
        <dbReference type="Proteomes" id="UP000254159"/>
    </source>
</evidence>
<dbReference type="GO" id="GO:0007059">
    <property type="term" value="P:chromosome segregation"/>
    <property type="evidence" value="ECO:0007669"/>
    <property type="project" value="TreeGrafter"/>
</dbReference>
<organism evidence="1 2">
    <name type="scientific">Escherichia coli</name>
    <dbReference type="NCBI Taxonomy" id="562"/>
    <lineage>
        <taxon>Bacteria</taxon>
        <taxon>Pseudomonadati</taxon>
        <taxon>Pseudomonadota</taxon>
        <taxon>Gammaproteobacteria</taxon>
        <taxon>Enterobacterales</taxon>
        <taxon>Enterobacteriaceae</taxon>
        <taxon>Escherichia</taxon>
    </lineage>
</organism>
<dbReference type="InterPro" id="IPR050336">
    <property type="entry name" value="Chromosome_partition/occlusion"/>
</dbReference>
<sequence length="118" mass="12825">MLKLADLAPVILDALAEDRITTEHCQALALENDTARQVQVFEAACQSGWGGKPEVQTIRRLVTESEVAVAGNTKFRFVGADAFSPDETAHRFVQRRRGWLCGLCCARCCPAGKTPGCC</sequence>
<dbReference type="PANTHER" id="PTHR33375">
    <property type="entry name" value="CHROMOSOME-PARTITIONING PROTEIN PARB-RELATED"/>
    <property type="match status" value="1"/>
</dbReference>
<name>A0A376YJ99_ECOLX</name>
<accession>A0A376YJ99</accession>
<proteinExistence type="predicted"/>
<dbReference type="SUPFAM" id="SSF109709">
    <property type="entry name" value="KorB DNA-binding domain-like"/>
    <property type="match status" value="1"/>
</dbReference>
<reference evidence="1 2" key="1">
    <citation type="submission" date="2018-06" db="EMBL/GenBank/DDBJ databases">
        <authorList>
            <consortium name="Pathogen Informatics"/>
            <person name="Doyle S."/>
        </authorList>
    </citation>
    <scope>NUCLEOTIDE SEQUENCE [LARGE SCALE GENOMIC DNA]</scope>
    <source>
        <strain evidence="1 2">NCTC10865</strain>
    </source>
</reference>